<evidence type="ECO:0000256" key="3">
    <source>
        <dbReference type="ARBA" id="ARBA00022695"/>
    </source>
</evidence>
<evidence type="ECO:0000313" key="10">
    <source>
        <dbReference type="Proteomes" id="UP000285301"/>
    </source>
</evidence>
<dbReference type="Proteomes" id="UP000285301">
    <property type="component" value="Unassembled WGS sequence"/>
</dbReference>
<proteinExistence type="predicted"/>
<keyword evidence="2" id="KW-0808">Transferase</keyword>
<dbReference type="EMBL" id="NCKU01022190">
    <property type="protein sequence ID" value="RWR98418.1"/>
    <property type="molecule type" value="Genomic_DNA"/>
</dbReference>
<evidence type="ECO:0000256" key="4">
    <source>
        <dbReference type="ARBA" id="ARBA00022722"/>
    </source>
</evidence>
<dbReference type="GO" id="GO:0015074">
    <property type="term" value="P:DNA integration"/>
    <property type="evidence" value="ECO:0007669"/>
    <property type="project" value="InterPro"/>
</dbReference>
<dbReference type="FunFam" id="1.10.340.70:FF:000003">
    <property type="entry name" value="Protein CBG25708"/>
    <property type="match status" value="1"/>
</dbReference>
<dbReference type="STRING" id="1965070.A0A443Q606"/>
<dbReference type="InterPro" id="IPR012337">
    <property type="entry name" value="RNaseH-like_sf"/>
</dbReference>
<keyword evidence="6" id="KW-0378">Hydrolase</keyword>
<evidence type="ECO:0000259" key="8">
    <source>
        <dbReference type="PROSITE" id="PS50994"/>
    </source>
</evidence>
<dbReference type="EC" id="2.7.7.49" evidence="1"/>
<protein>
    <recommendedName>
        <fullName evidence="1">RNA-directed DNA polymerase</fullName>
        <ecNumber evidence="1">2.7.7.49</ecNumber>
    </recommendedName>
</protein>
<sequence length="298" mass="34490">MYLYGADFTIETDHKPLEILYSPNSKPSARIERWVLRLQPFTFTVKHIKGKDNIADSLSRLTKEAAKENIDEEDICYINEIVNASLPYSISMDEVKKASIDDPEINQIQKSLQLTEYDEIILRNHKIVMPTKLRERTLKLAHEGHQGIVRTKQRLRTKVWWPNIEKDVEKLISVCLPCQASYNKQQAVSITPTLLPNGPWEELAIDICGPMPSGDYILVLVDYFSRWPETKITKSITTSTVINWLEEIFTRFGYPKTITSDNGRQFVSDEFKSYLKRWGIAQKLTPFWPQANGLVERL</sequence>
<feature type="non-terminal residue" evidence="9">
    <location>
        <position position="298"/>
    </location>
</feature>
<dbReference type="GO" id="GO:0003964">
    <property type="term" value="F:RNA-directed DNA polymerase activity"/>
    <property type="evidence" value="ECO:0007669"/>
    <property type="project" value="UniProtKB-KW"/>
</dbReference>
<comment type="caution">
    <text evidence="9">The sequence shown here is derived from an EMBL/GenBank/DDBJ whole genome shotgun (WGS) entry which is preliminary data.</text>
</comment>
<evidence type="ECO:0000313" key="9">
    <source>
        <dbReference type="EMBL" id="RWR98418.1"/>
    </source>
</evidence>
<dbReference type="AlphaFoldDB" id="A0A443Q606"/>
<feature type="domain" description="Integrase catalytic" evidence="8">
    <location>
        <begin position="195"/>
        <end position="298"/>
    </location>
</feature>
<keyword evidence="10" id="KW-1185">Reference proteome</keyword>
<dbReference type="Gene3D" id="1.10.340.70">
    <property type="match status" value="1"/>
</dbReference>
<dbReference type="PANTHER" id="PTHR37984:SF11">
    <property type="entry name" value="INTEGRASE CATALYTIC DOMAIN-CONTAINING PROTEIN"/>
    <property type="match status" value="1"/>
</dbReference>
<dbReference type="InterPro" id="IPR001584">
    <property type="entry name" value="Integrase_cat-core"/>
</dbReference>
<evidence type="ECO:0000256" key="7">
    <source>
        <dbReference type="ARBA" id="ARBA00022918"/>
    </source>
</evidence>
<dbReference type="PANTHER" id="PTHR37984">
    <property type="entry name" value="PROTEIN CBG26694"/>
    <property type="match status" value="1"/>
</dbReference>
<evidence type="ECO:0000256" key="5">
    <source>
        <dbReference type="ARBA" id="ARBA00022759"/>
    </source>
</evidence>
<dbReference type="OrthoDB" id="6487691at2759"/>
<keyword evidence="5" id="KW-0255">Endonuclease</keyword>
<evidence type="ECO:0000256" key="2">
    <source>
        <dbReference type="ARBA" id="ARBA00022679"/>
    </source>
</evidence>
<dbReference type="PROSITE" id="PS50994">
    <property type="entry name" value="INTEGRASE"/>
    <property type="match status" value="1"/>
</dbReference>
<accession>A0A443Q606</accession>
<keyword evidence="4" id="KW-0540">Nuclease</keyword>
<dbReference type="GO" id="GO:0004519">
    <property type="term" value="F:endonuclease activity"/>
    <property type="evidence" value="ECO:0007669"/>
    <property type="project" value="UniProtKB-KW"/>
</dbReference>
<dbReference type="Pfam" id="PF00665">
    <property type="entry name" value="rve"/>
    <property type="match status" value="1"/>
</dbReference>
<dbReference type="Gene3D" id="3.30.420.10">
    <property type="entry name" value="Ribonuclease H-like superfamily/Ribonuclease H"/>
    <property type="match status" value="1"/>
</dbReference>
<dbReference type="InterPro" id="IPR050951">
    <property type="entry name" value="Retrovirus_Pol_polyprotein"/>
</dbReference>
<reference evidence="9 10" key="1">
    <citation type="journal article" date="2018" name="Gigascience">
        <title>Genomes of trombidid mites reveal novel predicted allergens and laterally-transferred genes associated with secondary metabolism.</title>
        <authorList>
            <person name="Dong X."/>
            <person name="Chaisiri K."/>
            <person name="Xia D."/>
            <person name="Armstrong S.D."/>
            <person name="Fang Y."/>
            <person name="Donnelly M.J."/>
            <person name="Kadowaki T."/>
            <person name="McGarry J.W."/>
            <person name="Darby A.C."/>
            <person name="Makepeace B.L."/>
        </authorList>
    </citation>
    <scope>NUCLEOTIDE SEQUENCE [LARGE SCALE GENOMIC DNA]</scope>
    <source>
        <strain evidence="9">UoL-WK</strain>
    </source>
</reference>
<dbReference type="InterPro" id="IPR036397">
    <property type="entry name" value="RNaseH_sf"/>
</dbReference>
<dbReference type="SUPFAM" id="SSF53098">
    <property type="entry name" value="Ribonuclease H-like"/>
    <property type="match status" value="1"/>
</dbReference>
<dbReference type="InterPro" id="IPR041588">
    <property type="entry name" value="Integrase_H2C2"/>
</dbReference>
<dbReference type="InterPro" id="IPR041373">
    <property type="entry name" value="RT_RNaseH"/>
</dbReference>
<evidence type="ECO:0000256" key="1">
    <source>
        <dbReference type="ARBA" id="ARBA00012493"/>
    </source>
</evidence>
<gene>
    <name evidence="9" type="ORF">B4U79_06029</name>
</gene>
<dbReference type="Pfam" id="PF17917">
    <property type="entry name" value="RT_RNaseH"/>
    <property type="match status" value="1"/>
</dbReference>
<organism evidence="9 10">
    <name type="scientific">Dinothrombium tinctorium</name>
    <dbReference type="NCBI Taxonomy" id="1965070"/>
    <lineage>
        <taxon>Eukaryota</taxon>
        <taxon>Metazoa</taxon>
        <taxon>Ecdysozoa</taxon>
        <taxon>Arthropoda</taxon>
        <taxon>Chelicerata</taxon>
        <taxon>Arachnida</taxon>
        <taxon>Acari</taxon>
        <taxon>Acariformes</taxon>
        <taxon>Trombidiformes</taxon>
        <taxon>Prostigmata</taxon>
        <taxon>Anystina</taxon>
        <taxon>Parasitengona</taxon>
        <taxon>Trombidioidea</taxon>
        <taxon>Trombidiidae</taxon>
        <taxon>Dinothrombium</taxon>
    </lineage>
</organism>
<dbReference type="GO" id="GO:0003676">
    <property type="term" value="F:nucleic acid binding"/>
    <property type="evidence" value="ECO:0007669"/>
    <property type="project" value="InterPro"/>
</dbReference>
<keyword evidence="3" id="KW-0548">Nucleotidyltransferase</keyword>
<dbReference type="Pfam" id="PF17921">
    <property type="entry name" value="Integrase_H2C2"/>
    <property type="match status" value="1"/>
</dbReference>
<evidence type="ECO:0000256" key="6">
    <source>
        <dbReference type="ARBA" id="ARBA00022801"/>
    </source>
</evidence>
<name>A0A443Q606_9ACAR</name>
<dbReference type="GO" id="GO:0016787">
    <property type="term" value="F:hydrolase activity"/>
    <property type="evidence" value="ECO:0007669"/>
    <property type="project" value="UniProtKB-KW"/>
</dbReference>
<keyword evidence="7" id="KW-0695">RNA-directed DNA polymerase</keyword>